<feature type="region of interest" description="Disordered" evidence="3">
    <location>
        <begin position="328"/>
        <end position="357"/>
    </location>
</feature>
<keyword evidence="2" id="KW-0539">Nucleus</keyword>
<dbReference type="InterPro" id="IPR016024">
    <property type="entry name" value="ARM-type_fold"/>
</dbReference>
<feature type="compositionally biased region" description="Acidic residues" evidence="3">
    <location>
        <begin position="771"/>
        <end position="784"/>
    </location>
</feature>
<sequence length="883" mass="97860">MAALSGAYGMSETASLPSPSVDNIEDIADAVTNAQLQRDSLAMRISADDCSYVKELLALLPVLEAADPPDPPTLAALAATVKALLLLNDPVILELLTASSDVFVGIAGVLEYDPDLRVKAEHRVFLRERARFRTVIPMEDEELISSIHRSFRINYLKDTILRPLTDESALSTLNSMLIFSHAEVVRRVATKDGYLINILKLLSHELSAIREAEASIESEAGLRINLDFDDESMSVIDVGNNINRLKSSILPTDDGVVRTGDGNNSCYGMWDQHLISQISSLEARRSRRRGCLLFLKELFGMVRALQPSARDDFYSLVIPQIDPIEPNVIAPHSPGADGAGSTSSKSSLASGDEPQVAGSCGPVCGAIISEKNPKDEEPQPQLNLLALLTAILSDERSDVAEKDAALEILAATLLYDPNLLRRHVMGCSARPNKPSPDEEDHVYFATNHNDLLLALIRIIACDRDTGILLQTCEVFKMALDTESTEGGDRPSQFLATFYERYVQWLVVPFQYRVGTRSARSLGTYGATEKCVENNRECVSAISAKFPSRTSSLSSHRRENDNFELKDDDELSWNTSYSFMCELLCFCVKAHCYRMKFFVVRNGVLGKVLRLLSMRNQYIKLASLRFLRAVVSIKDELYNRYIEKHDIFAPVFEAFRKNAVKDNLVSSAIIEMCEYIRAENIKTLLSYIVNKYMTAESSLLLEAIPYVDTFTLLRQQYEDNQAKSEVGSDDGMSSSNGTGSGYFPDEDAAAVRRLSVMGVKVIEDQRKFREAGEEDSYFNDDEDDVVTGSTMEESGASNTPGEIQHTHSFIGLYSTSSVPRPPPALPNHGLVQYGSDEDEAPLLPENPIRNTEQAKKNFNDSIDETIDQVRKKARVASGKDLAEK</sequence>
<evidence type="ECO:0000259" key="4">
    <source>
        <dbReference type="Pfam" id="PF04802"/>
    </source>
</evidence>
<feature type="compositionally biased region" description="Polar residues" evidence="3">
    <location>
        <begin position="786"/>
        <end position="800"/>
    </location>
</feature>
<evidence type="ECO:0000256" key="1">
    <source>
        <dbReference type="ARBA" id="ARBA00004123"/>
    </source>
</evidence>
<feature type="domain" description="Serine/threonine-protein phosphatase 4 regulatory subunit 3-like central" evidence="4">
    <location>
        <begin position="23"/>
        <end position="316"/>
    </location>
</feature>
<dbReference type="PANTHER" id="PTHR23318">
    <property type="entry name" value="ATP SYNTHASE GAMMA-RELATED"/>
    <property type="match status" value="1"/>
</dbReference>
<dbReference type="InterPro" id="IPR006887">
    <property type="entry name" value="P4R3-like_central_dom"/>
</dbReference>
<dbReference type="Pfam" id="PF04802">
    <property type="entry name" value="PP4R3"/>
    <property type="match status" value="2"/>
</dbReference>
<comment type="subcellular location">
    <subcellularLocation>
        <location evidence="1">Nucleus</location>
    </subcellularLocation>
</comment>
<gene>
    <name evidence="5" type="ORF">CHYS00102_LOCUS28151</name>
</gene>
<name>A0A7S1G0C0_9STRA</name>
<dbReference type="GO" id="GO:0030289">
    <property type="term" value="C:protein phosphatase 4 complex"/>
    <property type="evidence" value="ECO:0007669"/>
    <property type="project" value="TreeGrafter"/>
</dbReference>
<feature type="compositionally biased region" description="Low complexity" evidence="3">
    <location>
        <begin position="335"/>
        <end position="351"/>
    </location>
</feature>
<dbReference type="GO" id="GO:0072542">
    <property type="term" value="F:protein phosphatase activator activity"/>
    <property type="evidence" value="ECO:0007669"/>
    <property type="project" value="TreeGrafter"/>
</dbReference>
<evidence type="ECO:0000313" key="5">
    <source>
        <dbReference type="EMBL" id="CAD8900932.1"/>
    </source>
</evidence>
<dbReference type="PANTHER" id="PTHR23318:SF0">
    <property type="entry name" value="SERINE_THREONINE-PROTEIN PHOSPHATASE 4 REGULATORY SUBUNIT 3"/>
    <property type="match status" value="1"/>
</dbReference>
<feature type="region of interest" description="Disordered" evidence="3">
    <location>
        <begin position="769"/>
        <end position="861"/>
    </location>
</feature>
<proteinExistence type="predicted"/>
<dbReference type="AlphaFoldDB" id="A0A7S1G0C0"/>
<dbReference type="SUPFAM" id="SSF48371">
    <property type="entry name" value="ARM repeat"/>
    <property type="match status" value="1"/>
</dbReference>
<feature type="domain" description="Serine/threonine-protein phosphatase 4 regulatory subunit 3-like central" evidence="4">
    <location>
        <begin position="382"/>
        <end position="717"/>
    </location>
</feature>
<accession>A0A7S1G0C0</accession>
<reference evidence="5" key="1">
    <citation type="submission" date="2021-01" db="EMBL/GenBank/DDBJ databases">
        <authorList>
            <person name="Corre E."/>
            <person name="Pelletier E."/>
            <person name="Niang G."/>
            <person name="Scheremetjew M."/>
            <person name="Finn R."/>
            <person name="Kale V."/>
            <person name="Holt S."/>
            <person name="Cochrane G."/>
            <person name="Meng A."/>
            <person name="Brown T."/>
            <person name="Cohen L."/>
        </authorList>
    </citation>
    <scope>NUCLEOTIDE SEQUENCE</scope>
    <source>
        <strain evidence="5">308</strain>
    </source>
</reference>
<dbReference type="GO" id="GO:0005654">
    <property type="term" value="C:nucleoplasm"/>
    <property type="evidence" value="ECO:0007669"/>
    <property type="project" value="TreeGrafter"/>
</dbReference>
<organism evidence="5">
    <name type="scientific">Corethron hystrix</name>
    <dbReference type="NCBI Taxonomy" id="216773"/>
    <lineage>
        <taxon>Eukaryota</taxon>
        <taxon>Sar</taxon>
        <taxon>Stramenopiles</taxon>
        <taxon>Ochrophyta</taxon>
        <taxon>Bacillariophyta</taxon>
        <taxon>Coscinodiscophyceae</taxon>
        <taxon>Corethrophycidae</taxon>
        <taxon>Corethrales</taxon>
        <taxon>Corethraceae</taxon>
        <taxon>Corethron</taxon>
    </lineage>
</organism>
<protein>
    <recommendedName>
        <fullName evidence="4">Serine/threonine-protein phosphatase 4 regulatory subunit 3-like central domain-containing protein</fullName>
    </recommendedName>
</protein>
<feature type="region of interest" description="Disordered" evidence="3">
    <location>
        <begin position="720"/>
        <end position="743"/>
    </location>
</feature>
<evidence type="ECO:0000256" key="2">
    <source>
        <dbReference type="ARBA" id="ARBA00023242"/>
    </source>
</evidence>
<dbReference type="InterPro" id="IPR051137">
    <property type="entry name" value="PP4R3-like"/>
</dbReference>
<evidence type="ECO:0000256" key="3">
    <source>
        <dbReference type="SAM" id="MobiDB-lite"/>
    </source>
</evidence>
<dbReference type="EMBL" id="HBFR01038575">
    <property type="protein sequence ID" value="CAD8900932.1"/>
    <property type="molecule type" value="Transcribed_RNA"/>
</dbReference>